<dbReference type="Proteomes" id="UP000838100">
    <property type="component" value="Unassembled WGS sequence"/>
</dbReference>
<dbReference type="RefSeq" id="WP_237443298.1">
    <property type="nucleotide sequence ID" value="NZ_CAKLPX010000001.1"/>
</dbReference>
<dbReference type="SUPFAM" id="SSF54637">
    <property type="entry name" value="Thioesterase/thiol ester dehydrase-isomerase"/>
    <property type="match status" value="1"/>
</dbReference>
<organism evidence="2 3">
    <name type="scientific">Sinobacterium norvegicum</name>
    <dbReference type="NCBI Taxonomy" id="1641715"/>
    <lineage>
        <taxon>Bacteria</taxon>
        <taxon>Pseudomonadati</taxon>
        <taxon>Pseudomonadota</taxon>
        <taxon>Gammaproteobacteria</taxon>
        <taxon>Cellvibrionales</taxon>
        <taxon>Spongiibacteraceae</taxon>
        <taxon>Sinobacterium</taxon>
    </lineage>
</organism>
<dbReference type="CDD" id="cd03443">
    <property type="entry name" value="PaaI_thioesterase"/>
    <property type="match status" value="1"/>
</dbReference>
<gene>
    <name evidence="2" type="ORF">SIN8267_00713</name>
</gene>
<evidence type="ECO:0000259" key="1">
    <source>
        <dbReference type="Pfam" id="PF03061"/>
    </source>
</evidence>
<dbReference type="Pfam" id="PF03061">
    <property type="entry name" value="4HBT"/>
    <property type="match status" value="1"/>
</dbReference>
<protein>
    <recommendedName>
        <fullName evidence="1">Thioesterase domain-containing protein</fullName>
    </recommendedName>
</protein>
<name>A0ABN8EF56_9GAMM</name>
<evidence type="ECO:0000313" key="2">
    <source>
        <dbReference type="EMBL" id="CAH0990619.1"/>
    </source>
</evidence>
<dbReference type="Gene3D" id="3.10.129.10">
    <property type="entry name" value="Hotdog Thioesterase"/>
    <property type="match status" value="1"/>
</dbReference>
<feature type="domain" description="Thioesterase" evidence="1">
    <location>
        <begin position="63"/>
        <end position="135"/>
    </location>
</feature>
<evidence type="ECO:0000313" key="3">
    <source>
        <dbReference type="Proteomes" id="UP000838100"/>
    </source>
</evidence>
<dbReference type="InterPro" id="IPR029069">
    <property type="entry name" value="HotDog_dom_sf"/>
</dbReference>
<proteinExistence type="predicted"/>
<comment type="caution">
    <text evidence="2">The sequence shown here is derived from an EMBL/GenBank/DDBJ whole genome shotgun (WGS) entry which is preliminary data.</text>
</comment>
<reference evidence="2" key="1">
    <citation type="submission" date="2021-12" db="EMBL/GenBank/DDBJ databases">
        <authorList>
            <person name="Rodrigo-Torres L."/>
            <person name="Arahal R. D."/>
            <person name="Lucena T."/>
        </authorList>
    </citation>
    <scope>NUCLEOTIDE SEQUENCE</scope>
    <source>
        <strain evidence="2">CECT 8267</strain>
    </source>
</reference>
<sequence>MKPLSKANTAILTAIQEGDINKLIQASPYAKLLGVEAIVLGDEMLFHLPANDDNIGNPMLPAIHGGVIGGFMEVAAQLTVMHRVETPFVPKVVDLSLDYLRPGKNVASYAQCVLVRQGRKVVNVSITAWQDTQDKPIATARTHFLLSEG</sequence>
<dbReference type="InterPro" id="IPR006683">
    <property type="entry name" value="Thioestr_dom"/>
</dbReference>
<keyword evidence="3" id="KW-1185">Reference proteome</keyword>
<accession>A0ABN8EF56</accession>
<dbReference type="EMBL" id="CAKLPX010000001">
    <property type="protein sequence ID" value="CAH0990619.1"/>
    <property type="molecule type" value="Genomic_DNA"/>
</dbReference>